<sequence length="445" mass="46420">MSLFAEMTHAAHDLPGRRITGHVSAVIGMKLTVRGIERAVGIGARCRVTPLAGPSVDGEVLGIDEAGVHLLPFGTWSGIGPGASVEVIPGGATLRPGRAWIGRVIDPLGAPLDDLGALPPAGPARPIRSAPPPAFGRRSVGSRLETGVKAMDIFAPLCTGQRMGIFAGSGVGKSTLMSMLARRGEADVIVVCLVGERGREVQDFLRHALGPEGLARSVVVAATGDAAPLLRRQAAWTATTVAEALRDEGLNVLMMLDSVTRFAQAQREIGLSLGEPPAARGYPPTVFAELPQLLERTGPGTEGQGDITALYTVLVDGDDLNDPVADAVRGILDGHLVLSRRVAERGRYPAIDLERSLSRMLPDCHSPAENAVLTAARSALGRYGEMEDLIRIGAYKSGADPATDTSVAVATGAETYLAQSRDSHVPTCDAFAGLRAILSEAGVEP</sequence>
<dbReference type="SUPFAM" id="SSF52540">
    <property type="entry name" value="P-loop containing nucleoside triphosphate hydrolases"/>
    <property type="match status" value="1"/>
</dbReference>
<dbReference type="GO" id="GO:0016887">
    <property type="term" value="F:ATP hydrolysis activity"/>
    <property type="evidence" value="ECO:0007669"/>
    <property type="project" value="InterPro"/>
</dbReference>
<evidence type="ECO:0000259" key="8">
    <source>
        <dbReference type="SMART" id="SM00382"/>
    </source>
</evidence>
<dbReference type="InterPro" id="IPR003593">
    <property type="entry name" value="AAA+_ATPase"/>
</dbReference>
<dbReference type="GO" id="GO:0030257">
    <property type="term" value="C:type III protein secretion system complex"/>
    <property type="evidence" value="ECO:0007669"/>
    <property type="project" value="InterPro"/>
</dbReference>
<gene>
    <name evidence="9" type="ORF">OCH239_00135</name>
</gene>
<dbReference type="GO" id="GO:0005524">
    <property type="term" value="F:ATP binding"/>
    <property type="evidence" value="ECO:0007669"/>
    <property type="project" value="UniProtKB-KW"/>
</dbReference>
<evidence type="ECO:0000256" key="5">
    <source>
        <dbReference type="ARBA" id="ARBA00022840"/>
    </source>
</evidence>
<dbReference type="SMART" id="SM00382">
    <property type="entry name" value="AAA"/>
    <property type="match status" value="1"/>
</dbReference>
<dbReference type="NCBIfam" id="TIGR01026">
    <property type="entry name" value="fliI_yscN"/>
    <property type="match status" value="1"/>
</dbReference>
<dbReference type="STRING" id="1449350.OCH239_00135"/>
<name>X7EK46_9RHOB</name>
<dbReference type="OrthoDB" id="9801639at2"/>
<evidence type="ECO:0000256" key="7">
    <source>
        <dbReference type="ARBA" id="ARBA00022967"/>
    </source>
</evidence>
<comment type="caution">
    <text evidence="9">The sequence shown here is derived from an EMBL/GenBank/DDBJ whole genome shotgun (WGS) entry which is preliminary data.</text>
</comment>
<dbReference type="InterPro" id="IPR027417">
    <property type="entry name" value="P-loop_NTPase"/>
</dbReference>
<dbReference type="Pfam" id="PF00006">
    <property type="entry name" value="ATP-synt_ab"/>
    <property type="match status" value="1"/>
</dbReference>
<dbReference type="GO" id="GO:0005737">
    <property type="term" value="C:cytoplasm"/>
    <property type="evidence" value="ECO:0007669"/>
    <property type="project" value="UniProtKB-SubCell"/>
</dbReference>
<accession>X7EK46</accession>
<evidence type="ECO:0000256" key="1">
    <source>
        <dbReference type="ARBA" id="ARBA00004496"/>
    </source>
</evidence>
<keyword evidence="10" id="KW-1185">Reference proteome</keyword>
<organism evidence="9 10">
    <name type="scientific">Roseivivax halodurans JCM 10272</name>
    <dbReference type="NCBI Taxonomy" id="1449350"/>
    <lineage>
        <taxon>Bacteria</taxon>
        <taxon>Pseudomonadati</taxon>
        <taxon>Pseudomonadota</taxon>
        <taxon>Alphaproteobacteria</taxon>
        <taxon>Rhodobacterales</taxon>
        <taxon>Roseobacteraceae</taxon>
        <taxon>Roseivivax</taxon>
    </lineage>
</organism>
<dbReference type="InterPro" id="IPR000194">
    <property type="entry name" value="ATPase_F1/V1/A1_a/bsu_nucl-bd"/>
</dbReference>
<keyword evidence="6" id="KW-0653">Protein transport</keyword>
<dbReference type="PATRIC" id="fig|1449350.3.peg.26"/>
<keyword evidence="5" id="KW-0067">ATP-binding</keyword>
<protein>
    <submittedName>
        <fullName evidence="9">ATP synthase</fullName>
    </submittedName>
</protein>
<evidence type="ECO:0000313" key="10">
    <source>
        <dbReference type="Proteomes" id="UP000022447"/>
    </source>
</evidence>
<dbReference type="CDD" id="cd01136">
    <property type="entry name" value="ATPase_flagellum-secretory_path_III"/>
    <property type="match status" value="1"/>
</dbReference>
<dbReference type="InterPro" id="IPR040627">
    <property type="entry name" value="T3SS_ATPase_C"/>
</dbReference>
<evidence type="ECO:0000256" key="4">
    <source>
        <dbReference type="ARBA" id="ARBA00022741"/>
    </source>
</evidence>
<keyword evidence="2" id="KW-0813">Transport</keyword>
<comment type="subcellular location">
    <subcellularLocation>
        <location evidence="1">Cytoplasm</location>
    </subcellularLocation>
</comment>
<evidence type="ECO:0000313" key="9">
    <source>
        <dbReference type="EMBL" id="ETX16292.1"/>
    </source>
</evidence>
<dbReference type="EMBL" id="JALZ01000001">
    <property type="protein sequence ID" value="ETX16292.1"/>
    <property type="molecule type" value="Genomic_DNA"/>
</dbReference>
<keyword evidence="3" id="KW-0963">Cytoplasm</keyword>
<reference evidence="9 10" key="1">
    <citation type="submission" date="2014-01" db="EMBL/GenBank/DDBJ databases">
        <title>Roseivivax halodurans JCM 10272 Genome Sequencing.</title>
        <authorList>
            <person name="Lai Q."/>
            <person name="Li G."/>
            <person name="Shao Z."/>
        </authorList>
    </citation>
    <scope>NUCLEOTIDE SEQUENCE [LARGE SCALE GENOMIC DNA]</scope>
    <source>
        <strain evidence="9 10">JCM 10272</strain>
    </source>
</reference>
<dbReference type="Proteomes" id="UP000022447">
    <property type="component" value="Unassembled WGS sequence"/>
</dbReference>
<dbReference type="Pfam" id="PF18269">
    <property type="entry name" value="T3SS_ATPase_C"/>
    <property type="match status" value="1"/>
</dbReference>
<keyword evidence="4" id="KW-0547">Nucleotide-binding</keyword>
<dbReference type="InterPro" id="IPR005714">
    <property type="entry name" value="ATPase_T3SS_FliI/YscN"/>
</dbReference>
<dbReference type="PANTHER" id="PTHR15184:SF9">
    <property type="entry name" value="SPI-1 TYPE 3 SECRETION SYSTEM ATPASE"/>
    <property type="match status" value="1"/>
</dbReference>
<dbReference type="PANTHER" id="PTHR15184">
    <property type="entry name" value="ATP SYNTHASE"/>
    <property type="match status" value="1"/>
</dbReference>
<dbReference type="InterPro" id="IPR050053">
    <property type="entry name" value="ATPase_alpha/beta_chains"/>
</dbReference>
<dbReference type="eggNOG" id="COG1157">
    <property type="taxonomic scope" value="Bacteria"/>
</dbReference>
<evidence type="ECO:0000256" key="3">
    <source>
        <dbReference type="ARBA" id="ARBA00022490"/>
    </source>
</evidence>
<dbReference type="AlphaFoldDB" id="X7EK46"/>
<proteinExistence type="predicted"/>
<dbReference type="Gene3D" id="3.40.50.12240">
    <property type="match status" value="1"/>
</dbReference>
<evidence type="ECO:0000256" key="2">
    <source>
        <dbReference type="ARBA" id="ARBA00022448"/>
    </source>
</evidence>
<dbReference type="GO" id="GO:0046933">
    <property type="term" value="F:proton-transporting ATP synthase activity, rotational mechanism"/>
    <property type="evidence" value="ECO:0007669"/>
    <property type="project" value="TreeGrafter"/>
</dbReference>
<dbReference type="GO" id="GO:0030254">
    <property type="term" value="P:protein secretion by the type III secretion system"/>
    <property type="evidence" value="ECO:0007669"/>
    <property type="project" value="InterPro"/>
</dbReference>
<keyword evidence="7" id="KW-1278">Translocase</keyword>
<dbReference type="FunFam" id="3.40.50.12240:FF:000002">
    <property type="entry name" value="Flagellum-specific ATP synthase FliI"/>
    <property type="match status" value="1"/>
</dbReference>
<evidence type="ECO:0000256" key="6">
    <source>
        <dbReference type="ARBA" id="ARBA00022927"/>
    </source>
</evidence>
<feature type="domain" description="AAA+ ATPase" evidence="8">
    <location>
        <begin position="159"/>
        <end position="343"/>
    </location>
</feature>